<keyword evidence="3" id="KW-1133">Transmembrane helix</keyword>
<gene>
    <name evidence="5" type="ORF">Ciccas_010627</name>
</gene>
<reference evidence="5 6" key="1">
    <citation type="submission" date="2024-11" db="EMBL/GenBank/DDBJ databases">
        <title>Adaptive evolution of stress response genes in parasites aligns with host niche diversity.</title>
        <authorList>
            <person name="Hahn C."/>
            <person name="Resl P."/>
        </authorList>
    </citation>
    <scope>NUCLEOTIDE SEQUENCE [LARGE SCALE GENOMIC DNA]</scope>
    <source>
        <strain evidence="5">EGGRZ-B1_66</strain>
        <tissue evidence="5">Body</tissue>
    </source>
</reference>
<dbReference type="SUPFAM" id="SSF57302">
    <property type="entry name" value="Snake toxin-like"/>
    <property type="match status" value="1"/>
</dbReference>
<accession>A0ABD2PTL5</accession>
<dbReference type="InterPro" id="IPR050975">
    <property type="entry name" value="Sleep_regulator"/>
</dbReference>
<dbReference type="Proteomes" id="UP001626550">
    <property type="component" value="Unassembled WGS sequence"/>
</dbReference>
<feature type="transmembrane region" description="Helical" evidence="3">
    <location>
        <begin position="130"/>
        <end position="148"/>
    </location>
</feature>
<organism evidence="5 6">
    <name type="scientific">Cichlidogyrus casuarinus</name>
    <dbReference type="NCBI Taxonomy" id="1844966"/>
    <lineage>
        <taxon>Eukaryota</taxon>
        <taxon>Metazoa</taxon>
        <taxon>Spiralia</taxon>
        <taxon>Lophotrochozoa</taxon>
        <taxon>Platyhelminthes</taxon>
        <taxon>Monogenea</taxon>
        <taxon>Monopisthocotylea</taxon>
        <taxon>Dactylogyridea</taxon>
        <taxon>Ancyrocephalidae</taxon>
        <taxon>Cichlidogyrus</taxon>
    </lineage>
</organism>
<sequence>MKRTEVGRMESIWLLGLLLLVLLATPSTGFQCYECTSVGNAHCEDSEMIKKVNNFCTIDDGLCVKYIQRSNFSEFVEGKEIFSKMRVYRGCAKTAEDIPKEDHHVKRVTSSESQIDYFFCTSDKCNSAPLGQASFLIISITFLVTFLWSF</sequence>
<evidence type="ECO:0000256" key="4">
    <source>
        <dbReference type="SAM" id="SignalP"/>
    </source>
</evidence>
<keyword evidence="6" id="KW-1185">Reference proteome</keyword>
<evidence type="ECO:0000313" key="5">
    <source>
        <dbReference type="EMBL" id="KAL3310802.1"/>
    </source>
</evidence>
<evidence type="ECO:0000256" key="1">
    <source>
        <dbReference type="ARBA" id="ARBA00022729"/>
    </source>
</evidence>
<proteinExistence type="predicted"/>
<dbReference type="PANTHER" id="PTHR33562">
    <property type="entry name" value="ATILLA, ISOFORM B-RELATED-RELATED"/>
    <property type="match status" value="1"/>
</dbReference>
<feature type="signal peptide" evidence="4">
    <location>
        <begin position="1"/>
        <end position="29"/>
    </location>
</feature>
<evidence type="ECO:0000256" key="3">
    <source>
        <dbReference type="SAM" id="Phobius"/>
    </source>
</evidence>
<keyword evidence="1 4" id="KW-0732">Signal</keyword>
<comment type="caution">
    <text evidence="5">The sequence shown here is derived from an EMBL/GenBank/DDBJ whole genome shotgun (WGS) entry which is preliminary data.</text>
</comment>
<dbReference type="EMBL" id="JBJKFK010002644">
    <property type="protein sequence ID" value="KAL3310802.1"/>
    <property type="molecule type" value="Genomic_DNA"/>
</dbReference>
<evidence type="ECO:0000313" key="6">
    <source>
        <dbReference type="Proteomes" id="UP001626550"/>
    </source>
</evidence>
<dbReference type="CDD" id="cd00117">
    <property type="entry name" value="TFP"/>
    <property type="match status" value="1"/>
</dbReference>
<protein>
    <recommendedName>
        <fullName evidence="7">Protein quiver</fullName>
    </recommendedName>
</protein>
<dbReference type="Gene3D" id="2.10.60.10">
    <property type="entry name" value="CD59"/>
    <property type="match status" value="1"/>
</dbReference>
<keyword evidence="3" id="KW-0812">Transmembrane</keyword>
<feature type="chain" id="PRO_5044843900" description="Protein quiver" evidence="4">
    <location>
        <begin position="30"/>
        <end position="150"/>
    </location>
</feature>
<keyword evidence="3" id="KW-0472">Membrane</keyword>
<dbReference type="Pfam" id="PF17064">
    <property type="entry name" value="QVR"/>
    <property type="match status" value="1"/>
</dbReference>
<keyword evidence="2" id="KW-0325">Glycoprotein</keyword>
<dbReference type="InterPro" id="IPR031424">
    <property type="entry name" value="QVR-like"/>
</dbReference>
<dbReference type="InterPro" id="IPR045860">
    <property type="entry name" value="Snake_toxin-like_sf"/>
</dbReference>
<evidence type="ECO:0008006" key="7">
    <source>
        <dbReference type="Google" id="ProtNLM"/>
    </source>
</evidence>
<evidence type="ECO:0000256" key="2">
    <source>
        <dbReference type="ARBA" id="ARBA00023180"/>
    </source>
</evidence>
<name>A0ABD2PTL5_9PLAT</name>
<dbReference type="AlphaFoldDB" id="A0ABD2PTL5"/>